<dbReference type="CDD" id="cd04301">
    <property type="entry name" value="NAT_SF"/>
    <property type="match status" value="1"/>
</dbReference>
<comment type="caution">
    <text evidence="2">The sequence shown here is derived from an EMBL/GenBank/DDBJ whole genome shotgun (WGS) entry which is preliminary data.</text>
</comment>
<reference evidence="2 3" key="1">
    <citation type="submission" date="2019-10" db="EMBL/GenBank/DDBJ databases">
        <title>Description of Paenibacillus terricola sp. nov.</title>
        <authorList>
            <person name="Carlier A."/>
            <person name="Qi S."/>
        </authorList>
    </citation>
    <scope>NUCLEOTIDE SEQUENCE [LARGE SCALE GENOMIC DNA]</scope>
    <source>
        <strain evidence="2 3">LMG 31459</strain>
    </source>
</reference>
<evidence type="ECO:0000259" key="1">
    <source>
        <dbReference type="PROSITE" id="PS51186"/>
    </source>
</evidence>
<accession>A0ABX1YJR7</accession>
<dbReference type="Proteomes" id="UP000596857">
    <property type="component" value="Unassembled WGS sequence"/>
</dbReference>
<organism evidence="2 3">
    <name type="scientific">Paenibacillus phytohabitans</name>
    <dbReference type="NCBI Taxonomy" id="2654978"/>
    <lineage>
        <taxon>Bacteria</taxon>
        <taxon>Bacillati</taxon>
        <taxon>Bacillota</taxon>
        <taxon>Bacilli</taxon>
        <taxon>Bacillales</taxon>
        <taxon>Paenibacillaceae</taxon>
        <taxon>Paenibacillus</taxon>
    </lineage>
</organism>
<evidence type="ECO:0000313" key="2">
    <source>
        <dbReference type="EMBL" id="NOU81093.1"/>
    </source>
</evidence>
<proteinExistence type="predicted"/>
<dbReference type="Pfam" id="PF13508">
    <property type="entry name" value="Acetyltransf_7"/>
    <property type="match status" value="1"/>
</dbReference>
<keyword evidence="3" id="KW-1185">Reference proteome</keyword>
<evidence type="ECO:0000313" key="3">
    <source>
        <dbReference type="Proteomes" id="UP000596857"/>
    </source>
</evidence>
<gene>
    <name evidence="2" type="ORF">GC101_19710</name>
</gene>
<name>A0ABX1YJR7_9BACL</name>
<dbReference type="RefSeq" id="WP_171718613.1">
    <property type="nucleotide sequence ID" value="NZ_WHOB01000059.1"/>
</dbReference>
<dbReference type="PROSITE" id="PS51186">
    <property type="entry name" value="GNAT"/>
    <property type="match status" value="1"/>
</dbReference>
<dbReference type="EMBL" id="WHOB01000059">
    <property type="protein sequence ID" value="NOU81093.1"/>
    <property type="molecule type" value="Genomic_DNA"/>
</dbReference>
<dbReference type="Gene3D" id="3.40.630.30">
    <property type="match status" value="1"/>
</dbReference>
<dbReference type="InterPro" id="IPR000182">
    <property type="entry name" value="GNAT_dom"/>
</dbReference>
<dbReference type="SUPFAM" id="SSF55729">
    <property type="entry name" value="Acyl-CoA N-acyltransferases (Nat)"/>
    <property type="match status" value="1"/>
</dbReference>
<protein>
    <submittedName>
        <fullName evidence="2">GNAT family N-acetyltransferase</fullName>
    </submittedName>
</protein>
<sequence>MNDEYTVQLAELSDLDSWMHMIDIVRDNFPGIDTDELLAGYRQTVIKNMNRRTAVCAKLADEVVGLLLFSYNAKCLSCMAVHPEHRRQGIAEAMIQRMLPLFPEDADISVITFRENDSKGIAPRSLYRKIGFTEAELVEEFNYPHQKFFLQNRGVQS</sequence>
<dbReference type="InterPro" id="IPR016181">
    <property type="entry name" value="Acyl_CoA_acyltransferase"/>
</dbReference>
<feature type="domain" description="N-acetyltransferase" evidence="1">
    <location>
        <begin position="7"/>
        <end position="155"/>
    </location>
</feature>